<dbReference type="CDD" id="cd08236">
    <property type="entry name" value="sugar_DH"/>
    <property type="match status" value="1"/>
</dbReference>
<dbReference type="PANTHER" id="PTHR43401:SF2">
    <property type="entry name" value="L-THREONINE 3-DEHYDROGENASE"/>
    <property type="match status" value="1"/>
</dbReference>
<dbReference type="InterPro" id="IPR013149">
    <property type="entry name" value="ADH-like_C"/>
</dbReference>
<keyword evidence="2 4" id="KW-0862">Zinc</keyword>
<dbReference type="Pfam" id="PF08240">
    <property type="entry name" value="ADH_N"/>
    <property type="match status" value="1"/>
</dbReference>
<dbReference type="SUPFAM" id="SSF51735">
    <property type="entry name" value="NAD(P)-binding Rossmann-fold domains"/>
    <property type="match status" value="1"/>
</dbReference>
<keyword evidence="3 6" id="KW-0560">Oxidoreductase</keyword>
<feature type="domain" description="Enoyl reductase (ER)" evidence="5">
    <location>
        <begin position="7"/>
        <end position="344"/>
    </location>
</feature>
<protein>
    <submittedName>
        <fullName evidence="6">Putative zinc-binding dehydrogenase</fullName>
        <ecNumber evidence="6">1.1.1.14</ecNumber>
    </submittedName>
</protein>
<comment type="similarity">
    <text evidence="4">Belongs to the zinc-containing alcohol dehydrogenase family.</text>
</comment>
<dbReference type="Gene3D" id="3.40.50.720">
    <property type="entry name" value="NAD(P)-binding Rossmann-like Domain"/>
    <property type="match status" value="1"/>
</dbReference>
<dbReference type="InterPro" id="IPR020843">
    <property type="entry name" value="ER"/>
</dbReference>
<evidence type="ECO:0000313" key="7">
    <source>
        <dbReference type="Proteomes" id="UP000255549"/>
    </source>
</evidence>
<organism evidence="6 7">
    <name type="scientific">Staphylococcus intermedius NCTC 11048</name>
    <dbReference type="NCBI Taxonomy" id="1141106"/>
    <lineage>
        <taxon>Bacteria</taxon>
        <taxon>Bacillati</taxon>
        <taxon>Bacillota</taxon>
        <taxon>Bacilli</taxon>
        <taxon>Bacillales</taxon>
        <taxon>Staphylococcaceae</taxon>
        <taxon>Staphylococcus</taxon>
        <taxon>Staphylococcus intermedius group</taxon>
    </lineage>
</organism>
<dbReference type="Pfam" id="PF00107">
    <property type="entry name" value="ADH_zinc_N"/>
    <property type="match status" value="1"/>
</dbReference>
<keyword evidence="1 4" id="KW-0479">Metal-binding</keyword>
<dbReference type="GO" id="GO:0008270">
    <property type="term" value="F:zinc ion binding"/>
    <property type="evidence" value="ECO:0007669"/>
    <property type="project" value="InterPro"/>
</dbReference>
<dbReference type="InterPro" id="IPR036291">
    <property type="entry name" value="NAD(P)-bd_dom_sf"/>
</dbReference>
<dbReference type="InterPro" id="IPR011032">
    <property type="entry name" value="GroES-like_sf"/>
</dbReference>
<dbReference type="Gene3D" id="3.90.180.10">
    <property type="entry name" value="Medium-chain alcohol dehydrogenases, catalytic domain"/>
    <property type="match status" value="1"/>
</dbReference>
<evidence type="ECO:0000256" key="1">
    <source>
        <dbReference type="ARBA" id="ARBA00022723"/>
    </source>
</evidence>
<accession>A0A380G4I9</accession>
<dbReference type="InterPro" id="IPR013154">
    <property type="entry name" value="ADH-like_N"/>
</dbReference>
<evidence type="ECO:0000313" key="6">
    <source>
        <dbReference type="EMBL" id="SUM45672.1"/>
    </source>
</evidence>
<keyword evidence="7" id="KW-1185">Reference proteome</keyword>
<dbReference type="SUPFAM" id="SSF50129">
    <property type="entry name" value="GroES-like"/>
    <property type="match status" value="1"/>
</dbReference>
<dbReference type="OrthoDB" id="9770238at2"/>
<dbReference type="PROSITE" id="PS00059">
    <property type="entry name" value="ADH_ZINC"/>
    <property type="match status" value="1"/>
</dbReference>
<evidence type="ECO:0000259" key="5">
    <source>
        <dbReference type="SMART" id="SM00829"/>
    </source>
</evidence>
<proteinExistence type="inferred from homology"/>
<dbReference type="EC" id="1.1.1.14" evidence="6"/>
<evidence type="ECO:0000256" key="2">
    <source>
        <dbReference type="ARBA" id="ARBA00022833"/>
    </source>
</evidence>
<gene>
    <name evidence="6" type="primary">gutB_2</name>
    <name evidence="6" type="ORF">NCTC11048_00659</name>
</gene>
<dbReference type="AlphaFoldDB" id="A0A380G4I9"/>
<evidence type="ECO:0000256" key="4">
    <source>
        <dbReference type="RuleBase" id="RU361277"/>
    </source>
</evidence>
<dbReference type="SMART" id="SM00829">
    <property type="entry name" value="PKS_ER"/>
    <property type="match status" value="1"/>
</dbReference>
<dbReference type="InterPro" id="IPR002328">
    <property type="entry name" value="ADH_Zn_CS"/>
</dbReference>
<dbReference type="EMBL" id="UHDP01000003">
    <property type="protein sequence ID" value="SUM45672.1"/>
    <property type="molecule type" value="Genomic_DNA"/>
</dbReference>
<comment type="cofactor">
    <cofactor evidence="4">
        <name>Zn(2+)</name>
        <dbReference type="ChEBI" id="CHEBI:29105"/>
    </cofactor>
</comment>
<sequence length="347" mass="37889">MKALNLYHMNDLRYEECEMPVIEADNDVVIEVKATGICGSDTSRYAKLGPYVKGMTFGHEFSGVVHQVGEGVSNVAVGDRVTACPTIVCGQCDYCKQGAYSRCENLYVIGSYVPGSFAQYVKVPASHVLKIPDNVDFQTAAMVEPSAVVAHGFYKTHLKPGMTVAVIGTGSIGLLAIQWAKIFGATQIIAIDIDDHKLEVAQKVGADIVINSAKVDLEETVQQMYRDKIDLAVESSGAKSVIGSVLTLPKKGGEVLFLGIPYADIALSRMQFEKILRNELSLFGSWNALSAVFPGKEWTSTLHYMSEGAIRVAPIVSHYVPLSQGPEMFSRIIQRKENINKVIFYPE</sequence>
<dbReference type="GO" id="GO:0003939">
    <property type="term" value="F:L-iditol 2-dehydrogenase (NAD+) activity"/>
    <property type="evidence" value="ECO:0007669"/>
    <property type="project" value="UniProtKB-EC"/>
</dbReference>
<name>A0A380G4I9_STAIN</name>
<dbReference type="PANTHER" id="PTHR43401">
    <property type="entry name" value="L-THREONINE 3-DEHYDROGENASE"/>
    <property type="match status" value="1"/>
</dbReference>
<evidence type="ECO:0000256" key="3">
    <source>
        <dbReference type="ARBA" id="ARBA00023002"/>
    </source>
</evidence>
<dbReference type="InterPro" id="IPR050129">
    <property type="entry name" value="Zn_alcohol_dh"/>
</dbReference>
<dbReference type="STRING" id="1141106.GCA_000308095_00546"/>
<reference evidence="6 7" key="1">
    <citation type="submission" date="2018-06" db="EMBL/GenBank/DDBJ databases">
        <authorList>
            <consortium name="Pathogen Informatics"/>
            <person name="Doyle S."/>
        </authorList>
    </citation>
    <scope>NUCLEOTIDE SEQUENCE [LARGE SCALE GENOMIC DNA]</scope>
    <source>
        <strain evidence="7">NCTC 11048</strain>
    </source>
</reference>
<dbReference type="Proteomes" id="UP000255549">
    <property type="component" value="Unassembled WGS sequence"/>
</dbReference>
<dbReference type="RefSeq" id="WP_019169249.1">
    <property type="nucleotide sequence ID" value="NZ_CAIB01000238.1"/>
</dbReference>